<reference evidence="8" key="1">
    <citation type="journal article" date="2014" name="Int. J. Syst. Evol. Microbiol.">
        <title>Complete genome sequence of Corynebacterium casei LMG S-19264T (=DSM 44701T), isolated from a smear-ripened cheese.</title>
        <authorList>
            <consortium name="US DOE Joint Genome Institute (JGI-PGF)"/>
            <person name="Walter F."/>
            <person name="Albersmeier A."/>
            <person name="Kalinowski J."/>
            <person name="Ruckert C."/>
        </authorList>
    </citation>
    <scope>NUCLEOTIDE SEQUENCE</scope>
    <source>
        <strain evidence="8">JCM 19831</strain>
    </source>
</reference>
<keyword evidence="3" id="KW-0378">Hydrolase</keyword>
<feature type="compositionally biased region" description="Pro residues" evidence="6">
    <location>
        <begin position="438"/>
        <end position="509"/>
    </location>
</feature>
<keyword evidence="4" id="KW-0788">Thiol protease</keyword>
<feature type="compositionally biased region" description="Low complexity" evidence="6">
    <location>
        <begin position="421"/>
        <end position="437"/>
    </location>
</feature>
<dbReference type="GO" id="GO:0006508">
    <property type="term" value="P:proteolysis"/>
    <property type="evidence" value="ECO:0007669"/>
    <property type="project" value="UniProtKB-KW"/>
</dbReference>
<dbReference type="PROSITE" id="PS51935">
    <property type="entry name" value="NLPC_P60"/>
    <property type="match status" value="1"/>
</dbReference>
<evidence type="ECO:0000259" key="7">
    <source>
        <dbReference type="PROSITE" id="PS51935"/>
    </source>
</evidence>
<evidence type="ECO:0000256" key="6">
    <source>
        <dbReference type="SAM" id="MobiDB-lite"/>
    </source>
</evidence>
<evidence type="ECO:0000256" key="2">
    <source>
        <dbReference type="ARBA" id="ARBA00022670"/>
    </source>
</evidence>
<organism evidence="8 9">
    <name type="scientific">Dactylosporangium sucinum</name>
    <dbReference type="NCBI Taxonomy" id="1424081"/>
    <lineage>
        <taxon>Bacteria</taxon>
        <taxon>Bacillati</taxon>
        <taxon>Actinomycetota</taxon>
        <taxon>Actinomycetes</taxon>
        <taxon>Micromonosporales</taxon>
        <taxon>Micromonosporaceae</taxon>
        <taxon>Dactylosporangium</taxon>
    </lineage>
</organism>
<dbReference type="Proteomes" id="UP000642070">
    <property type="component" value="Unassembled WGS sequence"/>
</dbReference>
<dbReference type="Pfam" id="PF00877">
    <property type="entry name" value="NLPC_P60"/>
    <property type="match status" value="1"/>
</dbReference>
<reference evidence="8" key="2">
    <citation type="submission" date="2020-09" db="EMBL/GenBank/DDBJ databases">
        <authorList>
            <person name="Sun Q."/>
            <person name="Ohkuma M."/>
        </authorList>
    </citation>
    <scope>NUCLEOTIDE SEQUENCE</scope>
    <source>
        <strain evidence="8">JCM 19831</strain>
    </source>
</reference>
<dbReference type="PANTHER" id="PTHR47053:SF1">
    <property type="entry name" value="MUREIN DD-ENDOPEPTIDASE MEPH-RELATED"/>
    <property type="match status" value="1"/>
</dbReference>
<name>A0A917U728_9ACTN</name>
<dbReference type="Gene3D" id="3.90.1720.10">
    <property type="entry name" value="endopeptidase domain like (from Nostoc punctiforme)"/>
    <property type="match status" value="1"/>
</dbReference>
<evidence type="ECO:0000256" key="3">
    <source>
        <dbReference type="ARBA" id="ARBA00022801"/>
    </source>
</evidence>
<evidence type="ECO:0000256" key="5">
    <source>
        <dbReference type="SAM" id="Coils"/>
    </source>
</evidence>
<comment type="caution">
    <text evidence="8">The sequence shown here is derived from an EMBL/GenBank/DDBJ whole genome shotgun (WGS) entry which is preliminary data.</text>
</comment>
<sequence length="550" mass="57712">MAMVGLVLRAAAYPGDDWQAPTLVQVSPPIPETPPRPRMRLRRGRLIAATVVCTVLCSLVPRPAYADPGMGIPDGGSRPIASGSLVMPGAGTGTAPPVSVSTSALRGPFAARLATEEAVVTQLGQRKLQATLDVEAAQASLTDAEDKLLRAEERVVELRSKADSAAADAYKHAAGLGPLDQYAHDLHQFGMLAPGLGAQPGGQEAAYDLLRAEQEESAARQELAVARTALQTAQGIYAPIETEFNIKNAAYLQLKAENDQQVLLLEAEEDKREQDLYGNVPDSPNIDGMVANPKALQALNYALGKIGSWYVWGDEGPNTFDCSGLAYWAYGQLGVKVPRVANDMYHGTPNIRPTKNKLGDQLLPGDLVFFASDPSDWRSIYHMGIYVGNGRMVHAPTTGEKVKIGPVKWSKLFGASRIFPAVPAPNATQPPATTQPPTSTPPTSVPPSSQPPSSQPPSSQPPSSQPPSSQPPSSQPPSSQPPSSQPPSSQPPSNPPSSQPPSDPPPSSDPPASHEPEPSKQPEPSVPASSAAASKSASPSAKPSVTTSSS</sequence>
<keyword evidence="5" id="KW-0175">Coiled coil</keyword>
<dbReference type="InterPro" id="IPR038765">
    <property type="entry name" value="Papain-like_cys_pep_sf"/>
</dbReference>
<feature type="region of interest" description="Disordered" evidence="6">
    <location>
        <begin position="421"/>
        <end position="550"/>
    </location>
</feature>
<dbReference type="SUPFAM" id="SSF54001">
    <property type="entry name" value="Cysteine proteinases"/>
    <property type="match status" value="1"/>
</dbReference>
<evidence type="ECO:0000256" key="1">
    <source>
        <dbReference type="ARBA" id="ARBA00007074"/>
    </source>
</evidence>
<feature type="domain" description="NlpC/P60" evidence="7">
    <location>
        <begin position="292"/>
        <end position="425"/>
    </location>
</feature>
<dbReference type="EMBL" id="BMPI01000049">
    <property type="protein sequence ID" value="GGM63714.1"/>
    <property type="molecule type" value="Genomic_DNA"/>
</dbReference>
<evidence type="ECO:0000256" key="4">
    <source>
        <dbReference type="ARBA" id="ARBA00022807"/>
    </source>
</evidence>
<dbReference type="PANTHER" id="PTHR47053">
    <property type="entry name" value="MUREIN DD-ENDOPEPTIDASE MEPH-RELATED"/>
    <property type="match status" value="1"/>
</dbReference>
<evidence type="ECO:0000313" key="8">
    <source>
        <dbReference type="EMBL" id="GGM63714.1"/>
    </source>
</evidence>
<keyword evidence="9" id="KW-1185">Reference proteome</keyword>
<gene>
    <name evidence="8" type="ORF">GCM10007977_076590</name>
</gene>
<feature type="compositionally biased region" description="Low complexity" evidence="6">
    <location>
        <begin position="526"/>
        <end position="550"/>
    </location>
</feature>
<comment type="similarity">
    <text evidence="1">Belongs to the peptidase C40 family.</text>
</comment>
<dbReference type="AlphaFoldDB" id="A0A917U728"/>
<dbReference type="InterPro" id="IPR000064">
    <property type="entry name" value="NLP_P60_dom"/>
</dbReference>
<keyword evidence="2" id="KW-0645">Protease</keyword>
<dbReference type="InterPro" id="IPR051202">
    <property type="entry name" value="Peptidase_C40"/>
</dbReference>
<dbReference type="GO" id="GO:0008234">
    <property type="term" value="F:cysteine-type peptidase activity"/>
    <property type="evidence" value="ECO:0007669"/>
    <property type="project" value="UniProtKB-KW"/>
</dbReference>
<evidence type="ECO:0000313" key="9">
    <source>
        <dbReference type="Proteomes" id="UP000642070"/>
    </source>
</evidence>
<protein>
    <recommendedName>
        <fullName evidence="7">NlpC/P60 domain-containing protein</fullName>
    </recommendedName>
</protein>
<feature type="coiled-coil region" evidence="5">
    <location>
        <begin position="134"/>
        <end position="168"/>
    </location>
</feature>
<accession>A0A917U728</accession>
<proteinExistence type="inferred from homology"/>